<sequence>MKRFVARCTPWGTIQTGIFFRALTDIEKDAVIAHERAHLINRDPWRRLWWLITLQLLTRPEWVFARVREQELAADQYVRKQGLGAGMRMFLRRHPHPGSALHPSSQERLEALHV</sequence>
<protein>
    <recommendedName>
        <fullName evidence="3">Peptidase M48 domain-containing protein</fullName>
    </recommendedName>
</protein>
<proteinExistence type="predicted"/>
<organism evidence="1 2">
    <name type="scientific">Burkholderia cenocepacia</name>
    <dbReference type="NCBI Taxonomy" id="95486"/>
    <lineage>
        <taxon>Bacteria</taxon>
        <taxon>Pseudomonadati</taxon>
        <taxon>Pseudomonadota</taxon>
        <taxon>Betaproteobacteria</taxon>
        <taxon>Burkholderiales</taxon>
        <taxon>Burkholderiaceae</taxon>
        <taxon>Burkholderia</taxon>
        <taxon>Burkholderia cepacia complex</taxon>
    </lineage>
</organism>
<comment type="caution">
    <text evidence="1">The sequence shown here is derived from an EMBL/GenBank/DDBJ whole genome shotgun (WGS) entry which is preliminary data.</text>
</comment>
<gene>
    <name evidence="1" type="ORF">LGN22_26815</name>
</gene>
<dbReference type="AlphaFoldDB" id="A0AAW4TRU6"/>
<dbReference type="Proteomes" id="UP001199070">
    <property type="component" value="Unassembled WGS sequence"/>
</dbReference>
<name>A0AAW4TRU6_9BURK</name>
<evidence type="ECO:0000313" key="2">
    <source>
        <dbReference type="Proteomes" id="UP001199070"/>
    </source>
</evidence>
<accession>A0AAW4TRU6</accession>
<reference evidence="1" key="1">
    <citation type="submission" date="2023-08" db="EMBL/GenBank/DDBJ databases">
        <title>A collection of bacterial strains from the Burkholderia cepacia Research Laboratory and Repository.</title>
        <authorList>
            <person name="Lipuma J."/>
            <person name="Spilker T."/>
        </authorList>
    </citation>
    <scope>NUCLEOTIDE SEQUENCE</scope>
    <source>
        <strain evidence="1">AU0862</strain>
    </source>
</reference>
<evidence type="ECO:0000313" key="1">
    <source>
        <dbReference type="EMBL" id="MCA8382522.1"/>
    </source>
</evidence>
<dbReference type="EMBL" id="JAIZTC010000008">
    <property type="protein sequence ID" value="MCA8382522.1"/>
    <property type="molecule type" value="Genomic_DNA"/>
</dbReference>
<evidence type="ECO:0008006" key="3">
    <source>
        <dbReference type="Google" id="ProtNLM"/>
    </source>
</evidence>
<dbReference type="RefSeq" id="WP_226135167.1">
    <property type="nucleotide sequence ID" value="NZ_JAIZTC010000008.1"/>
</dbReference>